<dbReference type="PATRIC" id="fig|1678637.3.peg.5496"/>
<dbReference type="Proteomes" id="UP000037288">
    <property type="component" value="Unassembled WGS sequence"/>
</dbReference>
<name>A0A0K9X9K0_9ACTN</name>
<accession>A0A0K9X9K0</accession>
<dbReference type="AlphaFoldDB" id="A0A0K9X9K0"/>
<organism evidence="1 2">
    <name type="scientific">Streptomyces caatingaensis</name>
    <dbReference type="NCBI Taxonomy" id="1678637"/>
    <lineage>
        <taxon>Bacteria</taxon>
        <taxon>Bacillati</taxon>
        <taxon>Actinomycetota</taxon>
        <taxon>Actinomycetes</taxon>
        <taxon>Kitasatosporales</taxon>
        <taxon>Streptomycetaceae</taxon>
        <taxon>Streptomyces</taxon>
    </lineage>
</organism>
<sequence length="62" mass="6971">MPDFDPRHHSGYTLFADSMHTDLTEITEITRGIVATLRKDPDTGGEVYVAKQTLKTEHLSPE</sequence>
<keyword evidence="2" id="KW-1185">Reference proteome</keyword>
<evidence type="ECO:0000313" key="1">
    <source>
        <dbReference type="EMBL" id="KNB50105.1"/>
    </source>
</evidence>
<proteinExistence type="predicted"/>
<dbReference type="STRING" id="1678637.AC230_25735"/>
<evidence type="ECO:0000313" key="2">
    <source>
        <dbReference type="Proteomes" id="UP000037288"/>
    </source>
</evidence>
<dbReference type="RefSeq" id="WP_049718649.1">
    <property type="nucleotide sequence ID" value="NZ_LFXA01000017.1"/>
</dbReference>
<reference evidence="2" key="1">
    <citation type="submission" date="2015-07" db="EMBL/GenBank/DDBJ databases">
        <title>Draft genome sequence of Streptomyces sp. CMAA 1322, a bacterium isolated from Caatinga biome, from dry forest semiarid of Brazil.</title>
        <authorList>
            <person name="Santos S.N."/>
            <person name="Gacesa R."/>
            <person name="Taketani R.G."/>
            <person name="Long P.F."/>
            <person name="Melo I.S."/>
        </authorList>
    </citation>
    <scope>NUCLEOTIDE SEQUENCE [LARGE SCALE GENOMIC DNA]</scope>
    <source>
        <strain evidence="2">CMAA 1322</strain>
    </source>
</reference>
<dbReference type="EMBL" id="LFXA01000017">
    <property type="protein sequence ID" value="KNB50105.1"/>
    <property type="molecule type" value="Genomic_DNA"/>
</dbReference>
<gene>
    <name evidence="1" type="ORF">AC230_25735</name>
</gene>
<protein>
    <submittedName>
        <fullName evidence="1">Uncharacterized protein</fullName>
    </submittedName>
</protein>
<comment type="caution">
    <text evidence="1">The sequence shown here is derived from an EMBL/GenBank/DDBJ whole genome shotgun (WGS) entry which is preliminary data.</text>
</comment>